<name>A0A433VLQ1_9CYAN</name>
<dbReference type="PANTHER" id="PTHR40278:SF1">
    <property type="entry name" value="DNA UTILIZATION PROTEIN HOFN"/>
    <property type="match status" value="1"/>
</dbReference>
<keyword evidence="2" id="KW-0812">Transmembrane</keyword>
<keyword evidence="1" id="KW-0175">Coiled coil</keyword>
<sequence length="260" mass="28233">MYSLDINFLKDRAPAPKNDGTRIKKAPMSPGDLTPLYIGGAIAAFTLALVGTGWWFLQSQNEQLQQNIAQLEQENQKLEAEIGNINKIRQEITQVKSETQALVTVFDQIRPWSAILQDVRERIPASVQLENVKHIAASSAPVAASTPPAAGQTQSQAGAIELGGFARSFADVNDFLVILQQSRFLKAKEVRITNAELTEAPAPPGGLPQGAKLPKVVKYTIQSSLSDVPASELMRELEQKGTVGLVARIRSLQQTGALQR</sequence>
<dbReference type="AlphaFoldDB" id="A0A433VLQ1"/>
<evidence type="ECO:0000313" key="3">
    <source>
        <dbReference type="EMBL" id="RUT07020.1"/>
    </source>
</evidence>
<dbReference type="Pfam" id="PF05137">
    <property type="entry name" value="PilN"/>
    <property type="match status" value="1"/>
</dbReference>
<gene>
    <name evidence="3" type="ORF">DSM106972_022810</name>
</gene>
<evidence type="ECO:0000313" key="4">
    <source>
        <dbReference type="Proteomes" id="UP000271624"/>
    </source>
</evidence>
<proteinExistence type="predicted"/>
<dbReference type="RefSeq" id="WP_127080878.1">
    <property type="nucleotide sequence ID" value="NZ_RSCL01000005.1"/>
</dbReference>
<dbReference type="InterPro" id="IPR052534">
    <property type="entry name" value="Extracell_DNA_Util/SecSys_Comp"/>
</dbReference>
<evidence type="ECO:0008006" key="5">
    <source>
        <dbReference type="Google" id="ProtNLM"/>
    </source>
</evidence>
<reference evidence="3" key="2">
    <citation type="journal article" date="2019" name="Genome Biol. Evol.">
        <title>Day and night: Metabolic profiles and evolutionary relationships of six axenic non-marine cyanobacteria.</title>
        <authorList>
            <person name="Will S.E."/>
            <person name="Henke P."/>
            <person name="Boedeker C."/>
            <person name="Huang S."/>
            <person name="Brinkmann H."/>
            <person name="Rohde M."/>
            <person name="Jarek M."/>
            <person name="Friedl T."/>
            <person name="Seufert S."/>
            <person name="Schumacher M."/>
            <person name="Overmann J."/>
            <person name="Neumann-Schaal M."/>
            <person name="Petersen J."/>
        </authorList>
    </citation>
    <scope>NUCLEOTIDE SEQUENCE [LARGE SCALE GENOMIC DNA]</scope>
    <source>
        <strain evidence="3">PCC 7102</strain>
    </source>
</reference>
<organism evidence="3 4">
    <name type="scientific">Dulcicalothrix desertica PCC 7102</name>
    <dbReference type="NCBI Taxonomy" id="232991"/>
    <lineage>
        <taxon>Bacteria</taxon>
        <taxon>Bacillati</taxon>
        <taxon>Cyanobacteriota</taxon>
        <taxon>Cyanophyceae</taxon>
        <taxon>Nostocales</taxon>
        <taxon>Calotrichaceae</taxon>
        <taxon>Dulcicalothrix</taxon>
    </lineage>
</organism>
<evidence type="ECO:0000256" key="2">
    <source>
        <dbReference type="SAM" id="Phobius"/>
    </source>
</evidence>
<comment type="caution">
    <text evidence="3">The sequence shown here is derived from an EMBL/GenBank/DDBJ whole genome shotgun (WGS) entry which is preliminary data.</text>
</comment>
<dbReference type="OrthoDB" id="422602at2"/>
<keyword evidence="2" id="KW-1133">Transmembrane helix</keyword>
<evidence type="ECO:0000256" key="1">
    <source>
        <dbReference type="SAM" id="Coils"/>
    </source>
</evidence>
<dbReference type="EMBL" id="RSCL01000005">
    <property type="protein sequence ID" value="RUT07020.1"/>
    <property type="molecule type" value="Genomic_DNA"/>
</dbReference>
<dbReference type="PANTHER" id="PTHR40278">
    <property type="entry name" value="DNA UTILIZATION PROTEIN HOFN"/>
    <property type="match status" value="1"/>
</dbReference>
<dbReference type="Proteomes" id="UP000271624">
    <property type="component" value="Unassembled WGS sequence"/>
</dbReference>
<dbReference type="InterPro" id="IPR007813">
    <property type="entry name" value="PilN"/>
</dbReference>
<accession>A0A433VLQ1</accession>
<feature type="coiled-coil region" evidence="1">
    <location>
        <begin position="54"/>
        <end position="98"/>
    </location>
</feature>
<feature type="transmembrane region" description="Helical" evidence="2">
    <location>
        <begin position="36"/>
        <end position="57"/>
    </location>
</feature>
<reference evidence="3" key="1">
    <citation type="submission" date="2018-12" db="EMBL/GenBank/DDBJ databases">
        <authorList>
            <person name="Will S."/>
            <person name="Neumann-Schaal M."/>
            <person name="Henke P."/>
        </authorList>
    </citation>
    <scope>NUCLEOTIDE SEQUENCE</scope>
    <source>
        <strain evidence="3">PCC 7102</strain>
    </source>
</reference>
<keyword evidence="2" id="KW-0472">Membrane</keyword>
<keyword evidence="4" id="KW-1185">Reference proteome</keyword>
<protein>
    <recommendedName>
        <fullName evidence="5">Fimbrial protein</fullName>
    </recommendedName>
</protein>